<reference evidence="4" key="1">
    <citation type="submission" date="2016-10" db="EMBL/GenBank/DDBJ databases">
        <authorList>
            <person name="Varghese N."/>
            <person name="Submissions S."/>
        </authorList>
    </citation>
    <scope>NUCLEOTIDE SEQUENCE [LARGE SCALE GENOMIC DNA]</scope>
    <source>
        <strain evidence="4">CGMCC 1.10824</strain>
    </source>
</reference>
<dbReference type="Pfam" id="PF13622">
    <property type="entry name" value="4HBT_3"/>
    <property type="match status" value="1"/>
</dbReference>
<dbReference type="RefSeq" id="WP_092590687.1">
    <property type="nucleotide sequence ID" value="NZ_FMXN01000001.1"/>
</dbReference>
<dbReference type="OrthoDB" id="7059210at2"/>
<proteinExistence type="predicted"/>
<name>A0A1G6A4R2_9GAMM</name>
<keyword evidence="4" id="KW-1185">Reference proteome</keyword>
<feature type="domain" description="Acyl-CoA thioesterase-like N-terminal HotDog" evidence="1">
    <location>
        <begin position="22"/>
        <end position="105"/>
    </location>
</feature>
<dbReference type="InterPro" id="IPR049449">
    <property type="entry name" value="TesB_ACOT8-like_N"/>
</dbReference>
<dbReference type="InterPro" id="IPR049450">
    <property type="entry name" value="ACOT8-like_C"/>
</dbReference>
<dbReference type="InterPro" id="IPR029069">
    <property type="entry name" value="HotDog_dom_sf"/>
</dbReference>
<dbReference type="PANTHER" id="PTHR38110:SF1">
    <property type="entry name" value="THIOESTERASE DOMAIN-CONTAINING PROTEIN"/>
    <property type="match status" value="1"/>
</dbReference>
<gene>
    <name evidence="3" type="ORF">SAMN02927930_00126</name>
</gene>
<dbReference type="Proteomes" id="UP000199626">
    <property type="component" value="Unassembled WGS sequence"/>
</dbReference>
<dbReference type="InterPro" id="IPR052389">
    <property type="entry name" value="Sec_Metab_Biosynth-Assoc"/>
</dbReference>
<dbReference type="AlphaFoldDB" id="A0A1G6A4R2"/>
<dbReference type="SUPFAM" id="SSF54637">
    <property type="entry name" value="Thioesterase/thiol ester dehydrase-isomerase"/>
    <property type="match status" value="2"/>
</dbReference>
<evidence type="ECO:0000313" key="4">
    <source>
        <dbReference type="Proteomes" id="UP000199626"/>
    </source>
</evidence>
<evidence type="ECO:0000313" key="3">
    <source>
        <dbReference type="EMBL" id="SDB03290.1"/>
    </source>
</evidence>
<dbReference type="Gene3D" id="2.40.160.210">
    <property type="entry name" value="Acyl-CoA thioesterase, double hotdog domain"/>
    <property type="match status" value="1"/>
</dbReference>
<evidence type="ECO:0000259" key="2">
    <source>
        <dbReference type="Pfam" id="PF20789"/>
    </source>
</evidence>
<dbReference type="STRING" id="1159017.SAMN02927930_00126"/>
<dbReference type="Pfam" id="PF20789">
    <property type="entry name" value="4HBT_3C"/>
    <property type="match status" value="1"/>
</dbReference>
<accession>A0A1G6A4R2</accession>
<dbReference type="PANTHER" id="PTHR38110">
    <property type="entry name" value="CHROMOSOME 23, WHOLE GENOME SHOTGUN SEQUENCE"/>
    <property type="match status" value="1"/>
</dbReference>
<evidence type="ECO:0000259" key="1">
    <source>
        <dbReference type="Pfam" id="PF13622"/>
    </source>
</evidence>
<feature type="domain" description="Acyl-CoA thioesterase-like C-terminal" evidence="2">
    <location>
        <begin position="133"/>
        <end position="264"/>
    </location>
</feature>
<dbReference type="EMBL" id="FMXN01000001">
    <property type="protein sequence ID" value="SDB03290.1"/>
    <property type="molecule type" value="Genomic_DNA"/>
</dbReference>
<sequence>MTLFSDVLASITSSPDQTIQLPTGWGQGRALFGGITAAIAWQHAQYGVAPEQHLHSFTVSFVAPVQAGPVQLQRRVLREGSNVTQISVEFIQAGAVVLAALATYGKARPSAVQVQNTPSPQIPPVEQALKFPPIAASLLPEFTQFFDYAITVGGLPFSGVKSNEFGGWMRFKHEQHPITIGLLLGLVDAWPPAVLMHLTTPCPASSLTWTIEFPAPLPETASSHDWWQYRAIIDHAADGYGHTQAHIWDAKNRLVAISRQTVTVFG</sequence>
<organism evidence="3 4">
    <name type="scientific">Pseudidiomarina indica</name>
    <dbReference type="NCBI Taxonomy" id="1159017"/>
    <lineage>
        <taxon>Bacteria</taxon>
        <taxon>Pseudomonadati</taxon>
        <taxon>Pseudomonadota</taxon>
        <taxon>Gammaproteobacteria</taxon>
        <taxon>Alteromonadales</taxon>
        <taxon>Idiomarinaceae</taxon>
        <taxon>Pseudidiomarina</taxon>
    </lineage>
</organism>
<dbReference type="InterPro" id="IPR042171">
    <property type="entry name" value="Acyl-CoA_hotdog"/>
</dbReference>
<protein>
    <submittedName>
        <fullName evidence="3">Acyl-CoA thioesterase</fullName>
    </submittedName>
</protein>